<accession>A0A5C6EEX8</accession>
<organism evidence="2 3">
    <name type="scientific">Rubripirellula reticaptiva</name>
    <dbReference type="NCBI Taxonomy" id="2528013"/>
    <lineage>
        <taxon>Bacteria</taxon>
        <taxon>Pseudomonadati</taxon>
        <taxon>Planctomycetota</taxon>
        <taxon>Planctomycetia</taxon>
        <taxon>Pirellulales</taxon>
        <taxon>Pirellulaceae</taxon>
        <taxon>Rubripirellula</taxon>
    </lineage>
</organism>
<evidence type="ECO:0000259" key="1">
    <source>
        <dbReference type="Pfam" id="PF12146"/>
    </source>
</evidence>
<feature type="domain" description="Serine aminopeptidase S33" evidence="1">
    <location>
        <begin position="33"/>
        <end position="137"/>
    </location>
</feature>
<reference evidence="2 3" key="1">
    <citation type="submission" date="2019-02" db="EMBL/GenBank/DDBJ databases">
        <title>Deep-cultivation of Planctomycetes and their phenomic and genomic characterization uncovers novel biology.</title>
        <authorList>
            <person name="Wiegand S."/>
            <person name="Jogler M."/>
            <person name="Boedeker C."/>
            <person name="Pinto D."/>
            <person name="Vollmers J."/>
            <person name="Rivas-Marin E."/>
            <person name="Kohn T."/>
            <person name="Peeters S.H."/>
            <person name="Heuer A."/>
            <person name="Rast P."/>
            <person name="Oberbeckmann S."/>
            <person name="Bunk B."/>
            <person name="Jeske O."/>
            <person name="Meyerdierks A."/>
            <person name="Storesund J.E."/>
            <person name="Kallscheuer N."/>
            <person name="Luecker S."/>
            <person name="Lage O.M."/>
            <person name="Pohl T."/>
            <person name="Merkel B.J."/>
            <person name="Hornburger P."/>
            <person name="Mueller R.-W."/>
            <person name="Bruemmer F."/>
            <person name="Labrenz M."/>
            <person name="Spormann A.M."/>
            <person name="Op Den Camp H."/>
            <person name="Overmann J."/>
            <person name="Amann R."/>
            <person name="Jetten M.S.M."/>
            <person name="Mascher T."/>
            <person name="Medema M.H."/>
            <person name="Devos D.P."/>
            <person name="Kaster A.-K."/>
            <person name="Ovreas L."/>
            <person name="Rohde M."/>
            <person name="Galperin M.Y."/>
            <person name="Jogler C."/>
        </authorList>
    </citation>
    <scope>NUCLEOTIDE SEQUENCE [LARGE SCALE GENOMIC DNA]</scope>
    <source>
        <strain evidence="2 3">Poly59</strain>
    </source>
</reference>
<evidence type="ECO:0000313" key="2">
    <source>
        <dbReference type="EMBL" id="TWU48323.1"/>
    </source>
</evidence>
<gene>
    <name evidence="2" type="ORF">Poly59_51690</name>
</gene>
<keyword evidence="2" id="KW-0378">Hydrolase</keyword>
<dbReference type="Pfam" id="PF12146">
    <property type="entry name" value="Hydrolase_4"/>
    <property type="match status" value="1"/>
</dbReference>
<dbReference type="Proteomes" id="UP000317977">
    <property type="component" value="Unassembled WGS sequence"/>
</dbReference>
<protein>
    <submittedName>
        <fullName evidence="2">Alpha/beta hydrolase family protein</fullName>
    </submittedName>
</protein>
<dbReference type="GO" id="GO:0016787">
    <property type="term" value="F:hydrolase activity"/>
    <property type="evidence" value="ECO:0007669"/>
    <property type="project" value="UniProtKB-KW"/>
</dbReference>
<dbReference type="OrthoDB" id="249225at2"/>
<dbReference type="InterPro" id="IPR029058">
    <property type="entry name" value="AB_hydrolase_fold"/>
</dbReference>
<dbReference type="Gene3D" id="3.40.50.1820">
    <property type="entry name" value="alpha/beta hydrolase"/>
    <property type="match status" value="1"/>
</dbReference>
<sequence length="294" mass="32226">MNMPDQQAIVFGKYEHLLGVWKNADAESMSGVAVVMVTPGMLHHSGPFRLHVDLANELSTIGIPSLRFDLSGIGESLGVGVTGRSIDRAANEIAQAIDWILKHTKSRQVVLFGLCSGADDSVHAALSDERVVGVIAMDGCGYRTPGFHVHRFIGHTLPRILRPSKWMKLVKRIGVDDNEISSSLQPGTDVREFPSRDQSVQELKQLARRKVQMHFVYTGGVGEYFNYAGQFTEMFPELAGEPYVSSHYFAAMDHVAILAEDRAVLVNHIVNRVQSIAVATPTKTMDSTEVPTGA</sequence>
<comment type="caution">
    <text evidence="2">The sequence shown here is derived from an EMBL/GenBank/DDBJ whole genome shotgun (WGS) entry which is preliminary data.</text>
</comment>
<dbReference type="InterPro" id="IPR022742">
    <property type="entry name" value="Hydrolase_4"/>
</dbReference>
<dbReference type="EMBL" id="SJPX01000005">
    <property type="protein sequence ID" value="TWU48323.1"/>
    <property type="molecule type" value="Genomic_DNA"/>
</dbReference>
<keyword evidence="3" id="KW-1185">Reference proteome</keyword>
<dbReference type="AlphaFoldDB" id="A0A5C6EEX8"/>
<proteinExistence type="predicted"/>
<evidence type="ECO:0000313" key="3">
    <source>
        <dbReference type="Proteomes" id="UP000317977"/>
    </source>
</evidence>
<dbReference type="SUPFAM" id="SSF53474">
    <property type="entry name" value="alpha/beta-Hydrolases"/>
    <property type="match status" value="1"/>
</dbReference>
<dbReference type="RefSeq" id="WP_146536700.1">
    <property type="nucleotide sequence ID" value="NZ_SJPX01000005.1"/>
</dbReference>
<name>A0A5C6EEX8_9BACT</name>